<protein>
    <submittedName>
        <fullName evidence="7">Oligosaccharide flippase family protein</fullName>
    </submittedName>
</protein>
<evidence type="ECO:0000256" key="3">
    <source>
        <dbReference type="ARBA" id="ARBA00022692"/>
    </source>
</evidence>
<reference evidence="7" key="2">
    <citation type="submission" date="2021-04" db="EMBL/GenBank/DDBJ databases">
        <authorList>
            <person name="Gilroy R."/>
        </authorList>
    </citation>
    <scope>NUCLEOTIDE SEQUENCE</scope>
    <source>
        <strain evidence="7">CHK187-11901</strain>
    </source>
</reference>
<evidence type="ECO:0000256" key="4">
    <source>
        <dbReference type="ARBA" id="ARBA00022989"/>
    </source>
</evidence>
<feature type="transmembrane region" description="Helical" evidence="6">
    <location>
        <begin position="114"/>
        <end position="134"/>
    </location>
</feature>
<reference evidence="7" key="1">
    <citation type="journal article" date="2021" name="PeerJ">
        <title>Extensive microbial diversity within the chicken gut microbiome revealed by metagenomics and culture.</title>
        <authorList>
            <person name="Gilroy R."/>
            <person name="Ravi A."/>
            <person name="Getino M."/>
            <person name="Pursley I."/>
            <person name="Horton D.L."/>
            <person name="Alikhan N.F."/>
            <person name="Baker D."/>
            <person name="Gharbi K."/>
            <person name="Hall N."/>
            <person name="Watson M."/>
            <person name="Adriaenssens E.M."/>
            <person name="Foster-Nyarko E."/>
            <person name="Jarju S."/>
            <person name="Secka A."/>
            <person name="Antonio M."/>
            <person name="Oren A."/>
            <person name="Chaudhuri R.R."/>
            <person name="La Ragione R."/>
            <person name="Hildebrand F."/>
            <person name="Pallen M.J."/>
        </authorList>
    </citation>
    <scope>NUCLEOTIDE SEQUENCE</scope>
    <source>
        <strain evidence="7">CHK187-11901</strain>
    </source>
</reference>
<feature type="transmembrane region" description="Helical" evidence="6">
    <location>
        <begin position="272"/>
        <end position="294"/>
    </location>
</feature>
<feature type="transmembrane region" description="Helical" evidence="6">
    <location>
        <begin position="306"/>
        <end position="327"/>
    </location>
</feature>
<dbReference type="InterPro" id="IPR050833">
    <property type="entry name" value="Poly_Biosynth_Transport"/>
</dbReference>
<comment type="caution">
    <text evidence="7">The sequence shown here is derived from an EMBL/GenBank/DDBJ whole genome shotgun (WGS) entry which is preliminary data.</text>
</comment>
<gene>
    <name evidence="7" type="ORF">H9702_09590</name>
</gene>
<dbReference type="Proteomes" id="UP000823896">
    <property type="component" value="Unassembled WGS sequence"/>
</dbReference>
<sequence>MLFSAFQLVFVSIIAKILSFAVRIMLARELSSEAMNLYALASPTMVFLIAIVQQGIPSALSKLTAQHGNSTPLFAAAMITMLTTAVVMSAYALALPYFASGFLHHSELIPVLRAILPLLPFVALSGLLKGYLYGRQQHAAANNAQLWEEGSRLIFLSVFFAASDIRDPSQLAATAMASVCVGEIVSCLYMTLRLHIPWKKARSVPKAIHEVPLSALHEVLSISMPMMGSRLSGSLTYFLEPILMLVLIPYTAQEEMVTAYGLLNGYTLPLLTMPGFLSVTLSNYLLPSFTHALAHAQKKKARRQCLLILSCCFLFGALCAFGCFIFHEELFTLFYHTARGSTQLRALALPFLFYALQAPLSALMHACAMSAPAFRDTLYGSLFRLAAVCLLAPLLQERALLLGLCGGMLITTCLHAFRLLCFWKHG</sequence>
<feature type="transmembrane region" description="Helical" evidence="6">
    <location>
        <begin position="401"/>
        <end position="423"/>
    </location>
</feature>
<evidence type="ECO:0000256" key="5">
    <source>
        <dbReference type="ARBA" id="ARBA00023136"/>
    </source>
</evidence>
<keyword evidence="2" id="KW-1003">Cell membrane</keyword>
<comment type="subcellular location">
    <subcellularLocation>
        <location evidence="1">Cell membrane</location>
        <topology evidence="1">Multi-pass membrane protein</topology>
    </subcellularLocation>
</comment>
<dbReference type="PANTHER" id="PTHR30250">
    <property type="entry name" value="PST FAMILY PREDICTED COLANIC ACID TRANSPORTER"/>
    <property type="match status" value="1"/>
</dbReference>
<dbReference type="AlphaFoldDB" id="A0A9D2SVK5"/>
<evidence type="ECO:0000313" key="8">
    <source>
        <dbReference type="Proteomes" id="UP000823896"/>
    </source>
</evidence>
<dbReference type="Pfam" id="PF01943">
    <property type="entry name" value="Polysacc_synt"/>
    <property type="match status" value="1"/>
</dbReference>
<feature type="transmembrane region" description="Helical" evidence="6">
    <location>
        <begin position="347"/>
        <end position="366"/>
    </location>
</feature>
<dbReference type="EMBL" id="DWWM01000057">
    <property type="protein sequence ID" value="HJC37363.1"/>
    <property type="molecule type" value="Genomic_DNA"/>
</dbReference>
<dbReference type="InterPro" id="IPR002797">
    <property type="entry name" value="Polysacc_synth"/>
</dbReference>
<keyword evidence="4 6" id="KW-1133">Transmembrane helix</keyword>
<evidence type="ECO:0000256" key="6">
    <source>
        <dbReference type="SAM" id="Phobius"/>
    </source>
</evidence>
<proteinExistence type="predicted"/>
<dbReference type="GO" id="GO:0005886">
    <property type="term" value="C:plasma membrane"/>
    <property type="evidence" value="ECO:0007669"/>
    <property type="project" value="UniProtKB-SubCell"/>
</dbReference>
<feature type="transmembrane region" description="Helical" evidence="6">
    <location>
        <begin position="73"/>
        <end position="94"/>
    </location>
</feature>
<evidence type="ECO:0000256" key="1">
    <source>
        <dbReference type="ARBA" id="ARBA00004651"/>
    </source>
</evidence>
<feature type="transmembrane region" description="Helical" evidence="6">
    <location>
        <begin position="234"/>
        <end position="252"/>
    </location>
</feature>
<keyword evidence="3 6" id="KW-0812">Transmembrane</keyword>
<organism evidence="7 8">
    <name type="scientific">Candidatus Merdibacter merdavium</name>
    <dbReference type="NCBI Taxonomy" id="2838692"/>
    <lineage>
        <taxon>Bacteria</taxon>
        <taxon>Bacillati</taxon>
        <taxon>Bacillota</taxon>
        <taxon>Erysipelotrichia</taxon>
        <taxon>Erysipelotrichales</taxon>
        <taxon>Erysipelotrichaceae</taxon>
        <taxon>Merdibacter</taxon>
    </lineage>
</organism>
<keyword evidence="5 6" id="KW-0472">Membrane</keyword>
<feature type="transmembrane region" description="Helical" evidence="6">
    <location>
        <begin position="35"/>
        <end position="52"/>
    </location>
</feature>
<name>A0A9D2SVK5_9FIRM</name>
<dbReference type="PANTHER" id="PTHR30250:SF24">
    <property type="entry name" value="STAGE V SPORULATION PROTEIN B"/>
    <property type="match status" value="1"/>
</dbReference>
<accession>A0A9D2SVK5</accession>
<feature type="transmembrane region" description="Helical" evidence="6">
    <location>
        <begin position="171"/>
        <end position="192"/>
    </location>
</feature>
<evidence type="ECO:0000256" key="2">
    <source>
        <dbReference type="ARBA" id="ARBA00022475"/>
    </source>
</evidence>
<feature type="transmembrane region" description="Helical" evidence="6">
    <location>
        <begin position="378"/>
        <end position="395"/>
    </location>
</feature>
<evidence type="ECO:0000313" key="7">
    <source>
        <dbReference type="EMBL" id="HJC37363.1"/>
    </source>
</evidence>